<organism evidence="2 3">
    <name type="scientific">Thermocatellispora tengchongensis</name>
    <dbReference type="NCBI Taxonomy" id="1073253"/>
    <lineage>
        <taxon>Bacteria</taxon>
        <taxon>Bacillati</taxon>
        <taxon>Actinomycetota</taxon>
        <taxon>Actinomycetes</taxon>
        <taxon>Streptosporangiales</taxon>
        <taxon>Streptosporangiaceae</taxon>
        <taxon>Thermocatellispora</taxon>
    </lineage>
</organism>
<reference evidence="2 3" key="1">
    <citation type="submission" date="2020-08" db="EMBL/GenBank/DDBJ databases">
        <title>Genomic Encyclopedia of Type Strains, Phase IV (KMG-IV): sequencing the most valuable type-strain genomes for metagenomic binning, comparative biology and taxonomic classification.</title>
        <authorList>
            <person name="Goeker M."/>
        </authorList>
    </citation>
    <scope>NUCLEOTIDE SEQUENCE [LARGE SCALE GENOMIC DNA]</scope>
    <source>
        <strain evidence="2 3">DSM 45615</strain>
    </source>
</reference>
<protein>
    <submittedName>
        <fullName evidence="2">DNA-binding MarR family transcriptional regulator</fullName>
    </submittedName>
</protein>
<dbReference type="GO" id="GO:0003700">
    <property type="term" value="F:DNA-binding transcription factor activity"/>
    <property type="evidence" value="ECO:0007669"/>
    <property type="project" value="InterPro"/>
</dbReference>
<dbReference type="GO" id="GO:0006950">
    <property type="term" value="P:response to stress"/>
    <property type="evidence" value="ECO:0007669"/>
    <property type="project" value="TreeGrafter"/>
</dbReference>
<dbReference type="InterPro" id="IPR039422">
    <property type="entry name" value="MarR/SlyA-like"/>
</dbReference>
<dbReference type="EMBL" id="JACHGN010000007">
    <property type="protein sequence ID" value="MBB5133825.1"/>
    <property type="molecule type" value="Genomic_DNA"/>
</dbReference>
<dbReference type="RefSeq" id="WP_185050793.1">
    <property type="nucleotide sequence ID" value="NZ_BAABIX010000073.1"/>
</dbReference>
<evidence type="ECO:0000313" key="2">
    <source>
        <dbReference type="EMBL" id="MBB5133825.1"/>
    </source>
</evidence>
<feature type="domain" description="HTH marR-type" evidence="1">
    <location>
        <begin position="1"/>
        <end position="161"/>
    </location>
</feature>
<dbReference type="Proteomes" id="UP000578449">
    <property type="component" value="Unassembled WGS sequence"/>
</dbReference>
<dbReference type="Gene3D" id="1.10.10.10">
    <property type="entry name" value="Winged helix-like DNA-binding domain superfamily/Winged helix DNA-binding domain"/>
    <property type="match status" value="1"/>
</dbReference>
<evidence type="ECO:0000313" key="3">
    <source>
        <dbReference type="Proteomes" id="UP000578449"/>
    </source>
</evidence>
<proteinExistence type="predicted"/>
<dbReference type="PANTHER" id="PTHR33164:SF57">
    <property type="entry name" value="MARR-FAMILY TRANSCRIPTIONAL REGULATOR"/>
    <property type="match status" value="1"/>
</dbReference>
<dbReference type="InterPro" id="IPR036390">
    <property type="entry name" value="WH_DNA-bd_sf"/>
</dbReference>
<dbReference type="GO" id="GO:0003677">
    <property type="term" value="F:DNA binding"/>
    <property type="evidence" value="ECO:0007669"/>
    <property type="project" value="UniProtKB-KW"/>
</dbReference>
<sequence length="172" mass="19349">MTRARRYDLDRQDVDLSPVIEPDPLDPRVSLTSIIHWADSHSVRLAVMKAVDFPVNDLPMFLVVNQLSYRGALRPSELAQTLGTGRANLSKIANRLVEAGLIVRVPEPSDERSVLLALTPRGREIGERIMKHVQRALDSVLADWSEEDVTTLKRLLARLARGTVWHQQMAGR</sequence>
<name>A0A840PCS1_9ACTN</name>
<dbReference type="PRINTS" id="PR00598">
    <property type="entry name" value="HTHMARR"/>
</dbReference>
<keyword evidence="3" id="KW-1185">Reference proteome</keyword>
<comment type="caution">
    <text evidence="2">The sequence shown here is derived from an EMBL/GenBank/DDBJ whole genome shotgun (WGS) entry which is preliminary data.</text>
</comment>
<dbReference type="Pfam" id="PF12802">
    <property type="entry name" value="MarR_2"/>
    <property type="match status" value="1"/>
</dbReference>
<evidence type="ECO:0000259" key="1">
    <source>
        <dbReference type="PROSITE" id="PS50995"/>
    </source>
</evidence>
<dbReference type="SMART" id="SM00347">
    <property type="entry name" value="HTH_MARR"/>
    <property type="match status" value="1"/>
</dbReference>
<dbReference type="PROSITE" id="PS50995">
    <property type="entry name" value="HTH_MARR_2"/>
    <property type="match status" value="1"/>
</dbReference>
<keyword evidence="2" id="KW-0238">DNA-binding</keyword>
<dbReference type="InterPro" id="IPR036388">
    <property type="entry name" value="WH-like_DNA-bd_sf"/>
</dbReference>
<dbReference type="AlphaFoldDB" id="A0A840PCS1"/>
<gene>
    <name evidence="2" type="ORF">HNP84_003551</name>
</gene>
<dbReference type="SUPFAM" id="SSF46785">
    <property type="entry name" value="Winged helix' DNA-binding domain"/>
    <property type="match status" value="1"/>
</dbReference>
<dbReference type="PANTHER" id="PTHR33164">
    <property type="entry name" value="TRANSCRIPTIONAL REGULATOR, MARR FAMILY"/>
    <property type="match status" value="1"/>
</dbReference>
<dbReference type="InterPro" id="IPR000835">
    <property type="entry name" value="HTH_MarR-typ"/>
</dbReference>
<accession>A0A840PCS1</accession>